<dbReference type="PANTHER" id="PTHR47926">
    <property type="entry name" value="PENTATRICOPEPTIDE REPEAT-CONTAINING PROTEIN"/>
    <property type="match status" value="1"/>
</dbReference>
<proteinExistence type="inferred from homology"/>
<organism evidence="5 6">
    <name type="scientific">Mikania micrantha</name>
    <name type="common">bitter vine</name>
    <dbReference type="NCBI Taxonomy" id="192012"/>
    <lineage>
        <taxon>Eukaryota</taxon>
        <taxon>Viridiplantae</taxon>
        <taxon>Streptophyta</taxon>
        <taxon>Embryophyta</taxon>
        <taxon>Tracheophyta</taxon>
        <taxon>Spermatophyta</taxon>
        <taxon>Magnoliopsida</taxon>
        <taxon>eudicotyledons</taxon>
        <taxon>Gunneridae</taxon>
        <taxon>Pentapetalae</taxon>
        <taxon>asterids</taxon>
        <taxon>campanulids</taxon>
        <taxon>Asterales</taxon>
        <taxon>Asteraceae</taxon>
        <taxon>Asteroideae</taxon>
        <taxon>Heliantheae alliance</taxon>
        <taxon>Eupatorieae</taxon>
        <taxon>Mikania</taxon>
    </lineage>
</organism>
<dbReference type="EMBL" id="SZYD01000005">
    <property type="protein sequence ID" value="KAD6119763.1"/>
    <property type="molecule type" value="Genomic_DNA"/>
</dbReference>
<protein>
    <recommendedName>
        <fullName evidence="4">DYW domain-containing protein</fullName>
    </recommendedName>
</protein>
<evidence type="ECO:0000313" key="6">
    <source>
        <dbReference type="Proteomes" id="UP000326396"/>
    </source>
</evidence>
<dbReference type="GO" id="GO:0003723">
    <property type="term" value="F:RNA binding"/>
    <property type="evidence" value="ECO:0007669"/>
    <property type="project" value="InterPro"/>
</dbReference>
<keyword evidence="6" id="KW-1185">Reference proteome</keyword>
<reference evidence="5 6" key="1">
    <citation type="submission" date="2019-05" db="EMBL/GenBank/DDBJ databases">
        <title>Mikania micrantha, genome provides insights into the molecular mechanism of rapid growth.</title>
        <authorList>
            <person name="Liu B."/>
        </authorList>
    </citation>
    <scope>NUCLEOTIDE SEQUENCE [LARGE SCALE GENOMIC DNA]</scope>
    <source>
        <strain evidence="5">NLD-2019</strain>
        <tissue evidence="5">Leaf</tissue>
    </source>
</reference>
<dbReference type="InterPro" id="IPR011990">
    <property type="entry name" value="TPR-like_helical_dom_sf"/>
</dbReference>
<dbReference type="AlphaFoldDB" id="A0A5N6PCL3"/>
<dbReference type="InterPro" id="IPR032867">
    <property type="entry name" value="DYW_dom"/>
</dbReference>
<dbReference type="NCBIfam" id="TIGR00756">
    <property type="entry name" value="PPR"/>
    <property type="match status" value="5"/>
</dbReference>
<evidence type="ECO:0000256" key="1">
    <source>
        <dbReference type="ARBA" id="ARBA00006643"/>
    </source>
</evidence>
<keyword evidence="2" id="KW-0677">Repeat</keyword>
<dbReference type="InterPro" id="IPR002885">
    <property type="entry name" value="PPR_rpt"/>
</dbReference>
<gene>
    <name evidence="5" type="ORF">E3N88_11034</name>
</gene>
<feature type="domain" description="DYW" evidence="4">
    <location>
        <begin position="634"/>
        <end position="726"/>
    </location>
</feature>
<dbReference type="SUPFAM" id="SSF48452">
    <property type="entry name" value="TPR-like"/>
    <property type="match status" value="1"/>
</dbReference>
<feature type="repeat" description="PPR" evidence="3">
    <location>
        <begin position="419"/>
        <end position="453"/>
    </location>
</feature>
<evidence type="ECO:0000256" key="3">
    <source>
        <dbReference type="PROSITE-ProRule" id="PRU00708"/>
    </source>
</evidence>
<dbReference type="FunFam" id="1.25.40.10:FF:000348">
    <property type="entry name" value="Pentatricopeptide repeat-containing protein chloroplastic"/>
    <property type="match status" value="1"/>
</dbReference>
<sequence length="941" mass="106307">MNAMITIPQPILSSTVHINHYNHLLTSLSASVSLSHLKQIHAQILRLGLDRSNSLIIKLVLSACTLSSPSFDYALSVFYQMHNPKPHLSNKLLRELSRSIKPEKAFLAYVWMREQGLVIDSYSLPPLLKASTRVLALNEGMELHGFASKMNFVSDPFVQTGLVAMYSACENIDDARLMFDKMPERDIVAWNVMIDGYCGCGRYNNVLPLIEEMKRSNVKPDEKIFSTVVSACGRAGNLEFGKAFHQFIIENRVVVDYNLQCALVVMYASCGSMDMATNMFRNLSPQNMVVSTAMITGYSKAGQIEAARVIFDQMAEKDLICWSAMISGYAEGGQPQKALQLFDKMLTSGVKPDQVTILSVVSACANLGALDNAIKIQSYIDENRLSRVLPVNNALIDMYAKCGELDRAKQVFARMRKLNVITWSSMIMAYAVHGDAINALDLFHEMKSQKVEPNGVTFVGLLYACSHAGLIAEGRKIFASMVNNYNITPKREHYGCMVDLYGRANLLKEALEVIEQMPMAPNVVIWGSLMSACRIYNEAELGEFSAKRVLELDPYHDGAHVFLSNIYAKERKWENVGAIRKLMQNKGVVKQQGCSRIELDGEIHEFLTADKDHVRVNEIYEKLGAVVGELEVAGYVPNMSCVLVDLDEEEKTKALLWHSEKLALSFGLLRQKRGSCIRIIKNLRVCEDCHNFMKLASKVYGIQIVVRDRTRFHQYEDGVCSCKDYWKVPFSTSHVLGTQSPNRSPLPLICTTPNRSPLQLNLLTVAPCNHSNWLQAHVFVFSMVRKSYRAVETVAKPFTAEKYLKKIGLGKEDYYFWKQIGKALLCTYTVFGAMWWFNEASPLGWWTLKPVPKEEKELAHLYQRINYPYPGDEEAMTEFIAKGGMIGTMVSAKGTIEMDQGPMNYQNQLQKEKFDQEALKLWLRMKNEVIQELQEKGYDLE</sequence>
<feature type="repeat" description="PPR" evidence="3">
    <location>
        <begin position="186"/>
        <end position="220"/>
    </location>
</feature>
<dbReference type="FunFam" id="1.25.40.10:FF:000427">
    <property type="entry name" value="Pentatricopeptide repeat-containing protein chloroplastic"/>
    <property type="match status" value="1"/>
</dbReference>
<dbReference type="PANTHER" id="PTHR47926:SF395">
    <property type="entry name" value="TETRATRICOPEPTIDE-LIKE HELICAL DOMAIN, DYW DOMAIN PROTEIN-RELATED"/>
    <property type="match status" value="1"/>
</dbReference>
<comment type="caution">
    <text evidence="5">The sequence shown here is derived from an EMBL/GenBank/DDBJ whole genome shotgun (WGS) entry which is preliminary data.</text>
</comment>
<dbReference type="OrthoDB" id="185373at2759"/>
<evidence type="ECO:0000313" key="5">
    <source>
        <dbReference type="EMBL" id="KAD6119763.1"/>
    </source>
</evidence>
<dbReference type="GO" id="GO:0008270">
    <property type="term" value="F:zinc ion binding"/>
    <property type="evidence" value="ECO:0007669"/>
    <property type="project" value="InterPro"/>
</dbReference>
<dbReference type="InterPro" id="IPR046960">
    <property type="entry name" value="PPR_At4g14850-like_plant"/>
</dbReference>
<evidence type="ECO:0000259" key="4">
    <source>
        <dbReference type="Pfam" id="PF14432"/>
    </source>
</evidence>
<dbReference type="FunFam" id="1.25.40.10:FF:000325">
    <property type="entry name" value="Pentatricopeptide repeat-containing protein At4g14820"/>
    <property type="match status" value="1"/>
</dbReference>
<dbReference type="InterPro" id="IPR046848">
    <property type="entry name" value="E_motif"/>
</dbReference>
<accession>A0A5N6PCL3</accession>
<dbReference type="Pfam" id="PF13041">
    <property type="entry name" value="PPR_2"/>
    <property type="match status" value="3"/>
</dbReference>
<dbReference type="Pfam" id="PF01535">
    <property type="entry name" value="PPR"/>
    <property type="match status" value="1"/>
</dbReference>
<name>A0A5N6PCL3_9ASTR</name>
<feature type="repeat" description="PPR" evidence="3">
    <location>
        <begin position="287"/>
        <end position="317"/>
    </location>
</feature>
<dbReference type="Pfam" id="PF14432">
    <property type="entry name" value="DYW_deaminase"/>
    <property type="match status" value="1"/>
</dbReference>
<dbReference type="PROSITE" id="PS51375">
    <property type="entry name" value="PPR"/>
    <property type="match status" value="4"/>
</dbReference>
<comment type="similarity">
    <text evidence="1">Belongs to the PPR family. PCMP-H subfamily.</text>
</comment>
<feature type="repeat" description="PPR" evidence="3">
    <location>
        <begin position="318"/>
        <end position="352"/>
    </location>
</feature>
<dbReference type="Pfam" id="PF20431">
    <property type="entry name" value="E_motif"/>
    <property type="match status" value="1"/>
</dbReference>
<dbReference type="Proteomes" id="UP000326396">
    <property type="component" value="Linkage Group LG13"/>
</dbReference>
<dbReference type="GO" id="GO:0009451">
    <property type="term" value="P:RNA modification"/>
    <property type="evidence" value="ECO:0007669"/>
    <property type="project" value="InterPro"/>
</dbReference>
<evidence type="ECO:0000256" key="2">
    <source>
        <dbReference type="ARBA" id="ARBA00022737"/>
    </source>
</evidence>
<dbReference type="Gene3D" id="1.25.40.10">
    <property type="entry name" value="Tetratricopeptide repeat domain"/>
    <property type="match status" value="3"/>
</dbReference>